<keyword evidence="3" id="KW-1185">Reference proteome</keyword>
<feature type="region of interest" description="Disordered" evidence="1">
    <location>
        <begin position="1"/>
        <end position="45"/>
    </location>
</feature>
<dbReference type="Proteomes" id="UP000252015">
    <property type="component" value="Unassembled WGS sequence"/>
</dbReference>
<evidence type="ECO:0000256" key="1">
    <source>
        <dbReference type="SAM" id="MobiDB-lite"/>
    </source>
</evidence>
<evidence type="ECO:0000313" key="2">
    <source>
        <dbReference type="EMBL" id="SRX96411.1"/>
    </source>
</evidence>
<name>A0A375Z5G5_MYCSH</name>
<accession>A0A375Z5G5</accession>
<reference evidence="2 3" key="1">
    <citation type="submission" date="2018-05" db="EMBL/GenBank/DDBJ databases">
        <authorList>
            <consortium name="IHU Genomes"/>
        </authorList>
    </citation>
    <scope>NUCLEOTIDE SEQUENCE [LARGE SCALE GENOMIC DNA]</scope>
    <source>
        <strain evidence="2 3">P7336</strain>
    </source>
</reference>
<organism evidence="2 3">
    <name type="scientific">Mycobacterium shimoidei</name>
    <dbReference type="NCBI Taxonomy" id="29313"/>
    <lineage>
        <taxon>Bacteria</taxon>
        <taxon>Bacillati</taxon>
        <taxon>Actinomycetota</taxon>
        <taxon>Actinomycetes</taxon>
        <taxon>Mycobacteriales</taxon>
        <taxon>Mycobacteriaceae</taxon>
        <taxon>Mycobacterium</taxon>
    </lineage>
</organism>
<protein>
    <submittedName>
        <fullName evidence="2">Uncharacterized protein</fullName>
    </submittedName>
</protein>
<dbReference type="EMBL" id="UEGW01000001">
    <property type="protein sequence ID" value="SRX96411.1"/>
    <property type="molecule type" value="Genomic_DNA"/>
</dbReference>
<dbReference type="AlphaFoldDB" id="A0A375Z5G5"/>
<feature type="compositionally biased region" description="Low complexity" evidence="1">
    <location>
        <begin position="9"/>
        <end position="26"/>
    </location>
</feature>
<evidence type="ECO:0000313" key="3">
    <source>
        <dbReference type="Proteomes" id="UP000252015"/>
    </source>
</evidence>
<gene>
    <name evidence="2" type="ORF">MSP7336_04689</name>
</gene>
<proteinExistence type="predicted"/>
<sequence length="72" mass="7259">MGTGMACSPAKPARPAKPPTTKGAAANGTNGRVNSGRKTGSSTSDCWSKVFSNAMVSVMIVPMASMVVNSNV</sequence>
<feature type="compositionally biased region" description="Polar residues" evidence="1">
    <location>
        <begin position="27"/>
        <end position="45"/>
    </location>
</feature>